<feature type="compositionally biased region" description="Basic residues" evidence="1">
    <location>
        <begin position="149"/>
        <end position="158"/>
    </location>
</feature>
<feature type="compositionally biased region" description="Basic and acidic residues" evidence="1">
    <location>
        <begin position="181"/>
        <end position="195"/>
    </location>
</feature>
<organism evidence="2 3">
    <name type="scientific">Plakobranchus ocellatus</name>
    <dbReference type="NCBI Taxonomy" id="259542"/>
    <lineage>
        <taxon>Eukaryota</taxon>
        <taxon>Metazoa</taxon>
        <taxon>Spiralia</taxon>
        <taxon>Lophotrochozoa</taxon>
        <taxon>Mollusca</taxon>
        <taxon>Gastropoda</taxon>
        <taxon>Heterobranchia</taxon>
        <taxon>Euthyneura</taxon>
        <taxon>Panpulmonata</taxon>
        <taxon>Sacoglossa</taxon>
        <taxon>Placobranchoidea</taxon>
        <taxon>Plakobranchidae</taxon>
        <taxon>Plakobranchus</taxon>
    </lineage>
</organism>
<evidence type="ECO:0000313" key="2">
    <source>
        <dbReference type="EMBL" id="GFO15747.1"/>
    </source>
</evidence>
<protein>
    <submittedName>
        <fullName evidence="2">Uncharacterized protein</fullName>
    </submittedName>
</protein>
<name>A0AAV4B978_9GAST</name>
<feature type="compositionally biased region" description="Polar residues" evidence="1">
    <location>
        <begin position="166"/>
        <end position="180"/>
    </location>
</feature>
<reference evidence="2 3" key="1">
    <citation type="journal article" date="2021" name="Elife">
        <title>Chloroplast acquisition without the gene transfer in kleptoplastic sea slugs, Plakobranchus ocellatus.</title>
        <authorList>
            <person name="Maeda T."/>
            <person name="Takahashi S."/>
            <person name="Yoshida T."/>
            <person name="Shimamura S."/>
            <person name="Takaki Y."/>
            <person name="Nagai Y."/>
            <person name="Toyoda A."/>
            <person name="Suzuki Y."/>
            <person name="Arimoto A."/>
            <person name="Ishii H."/>
            <person name="Satoh N."/>
            <person name="Nishiyama T."/>
            <person name="Hasebe M."/>
            <person name="Maruyama T."/>
            <person name="Minagawa J."/>
            <person name="Obokata J."/>
            <person name="Shigenobu S."/>
        </authorList>
    </citation>
    <scope>NUCLEOTIDE SEQUENCE [LARGE SCALE GENOMIC DNA]</scope>
</reference>
<gene>
    <name evidence="2" type="ORF">PoB_004225200</name>
</gene>
<accession>A0AAV4B978</accession>
<evidence type="ECO:0000313" key="3">
    <source>
        <dbReference type="Proteomes" id="UP000735302"/>
    </source>
</evidence>
<feature type="compositionally biased region" description="Basic and acidic residues" evidence="1">
    <location>
        <begin position="74"/>
        <end position="90"/>
    </location>
</feature>
<evidence type="ECO:0000256" key="1">
    <source>
        <dbReference type="SAM" id="MobiDB-lite"/>
    </source>
</evidence>
<feature type="compositionally biased region" description="Low complexity" evidence="1">
    <location>
        <begin position="37"/>
        <end position="59"/>
    </location>
</feature>
<feature type="region of interest" description="Disordered" evidence="1">
    <location>
        <begin position="37"/>
        <end position="91"/>
    </location>
</feature>
<feature type="region of interest" description="Disordered" evidence="1">
    <location>
        <begin position="140"/>
        <end position="222"/>
    </location>
</feature>
<proteinExistence type="predicted"/>
<dbReference type="AlphaFoldDB" id="A0AAV4B978"/>
<sequence length="311" mass="35277">MAAATHSRSHRIETIVGDNNDINTSSGWLNRKYIFSDSNSSSSSSSRSTNKTKSNSFSNIHRKLKTKSLSRINKTLDKRDKDNDDNKDKASCYVDNSRSKLQNNMINSVSNPFCARKGNGIEVKNDRRILVSEINSENNSMVENSSGKLKTKRSKGRNNPREKMNNGVSDSFSNRWSANKNLDKAAKRINIEEKTSSSTAKSTGKQKDQFSDEENRSPTDRSMTHCLRHFATIPPIGENQTRDVHGKCYLKRDMETKRCETNYSNNMAGEKDKKVGFTSELSPRRDRRRSIDNLALPKTGIARFYCHFSLI</sequence>
<comment type="caution">
    <text evidence="2">The sequence shown here is derived from an EMBL/GenBank/DDBJ whole genome shotgun (WGS) entry which is preliminary data.</text>
</comment>
<feature type="compositionally biased region" description="Basic and acidic residues" evidence="1">
    <location>
        <begin position="205"/>
        <end position="222"/>
    </location>
</feature>
<keyword evidence="3" id="KW-1185">Reference proteome</keyword>
<dbReference type="Proteomes" id="UP000735302">
    <property type="component" value="Unassembled WGS sequence"/>
</dbReference>
<dbReference type="EMBL" id="BLXT01004630">
    <property type="protein sequence ID" value="GFO15747.1"/>
    <property type="molecule type" value="Genomic_DNA"/>
</dbReference>